<keyword evidence="2" id="KW-1185">Reference proteome</keyword>
<dbReference type="Proteomes" id="UP001346149">
    <property type="component" value="Unassembled WGS sequence"/>
</dbReference>
<protein>
    <submittedName>
        <fullName evidence="1">Uncharacterized protein</fullName>
    </submittedName>
</protein>
<organism evidence="1 2">
    <name type="scientific">Trapa natans</name>
    <name type="common">Water chestnut</name>
    <dbReference type="NCBI Taxonomy" id="22666"/>
    <lineage>
        <taxon>Eukaryota</taxon>
        <taxon>Viridiplantae</taxon>
        <taxon>Streptophyta</taxon>
        <taxon>Embryophyta</taxon>
        <taxon>Tracheophyta</taxon>
        <taxon>Spermatophyta</taxon>
        <taxon>Magnoliopsida</taxon>
        <taxon>eudicotyledons</taxon>
        <taxon>Gunneridae</taxon>
        <taxon>Pentapetalae</taxon>
        <taxon>rosids</taxon>
        <taxon>malvids</taxon>
        <taxon>Myrtales</taxon>
        <taxon>Lythraceae</taxon>
        <taxon>Trapa</taxon>
    </lineage>
</organism>
<evidence type="ECO:0000313" key="2">
    <source>
        <dbReference type="Proteomes" id="UP001346149"/>
    </source>
</evidence>
<comment type="caution">
    <text evidence="1">The sequence shown here is derived from an EMBL/GenBank/DDBJ whole genome shotgun (WGS) entry which is preliminary data.</text>
</comment>
<reference evidence="1 2" key="1">
    <citation type="journal article" date="2023" name="Hortic Res">
        <title>Pangenome of water caltrop reveals structural variations and asymmetric subgenome divergence after allopolyploidization.</title>
        <authorList>
            <person name="Zhang X."/>
            <person name="Chen Y."/>
            <person name="Wang L."/>
            <person name="Yuan Y."/>
            <person name="Fang M."/>
            <person name="Shi L."/>
            <person name="Lu R."/>
            <person name="Comes H.P."/>
            <person name="Ma Y."/>
            <person name="Chen Y."/>
            <person name="Huang G."/>
            <person name="Zhou Y."/>
            <person name="Zheng Z."/>
            <person name="Qiu Y."/>
        </authorList>
    </citation>
    <scope>NUCLEOTIDE SEQUENCE [LARGE SCALE GENOMIC DNA]</scope>
    <source>
        <strain evidence="1">F231</strain>
    </source>
</reference>
<gene>
    <name evidence="1" type="ORF">SAY86_027551</name>
</gene>
<dbReference type="PANTHER" id="PTHR46087:SF11">
    <property type="entry name" value="PROTEIN SEMI-ROLLED LEAF 2"/>
    <property type="match status" value="1"/>
</dbReference>
<dbReference type="Pfam" id="PF21052">
    <property type="entry name" value="EFR3_ARM"/>
    <property type="match status" value="1"/>
</dbReference>
<name>A0AAN7KU31_TRANT</name>
<proteinExistence type="predicted"/>
<dbReference type="AlphaFoldDB" id="A0AAN7KU31"/>
<sequence length="686" mass="77103">MGVISRRIFPACESMCVCCPALRSSSRQPVKRYKKLLADIFPKSADGSSSERKIVKLCEYAARNPFRIPKILSYLEERCNKELRSGHVGFINIVMETYNKLLCICKEQMAYFAVSLLSVVTELLDNNQQDALPMLSCQTLTRFICCQTDTTYAHNIEKYVHKVCALARETDGGDRRRQLKASTLQCLSAMVWFMAEYSYIFAGFDEIVRATLDNYDLDTHADHNEGGEVPPHNWVDEVVRSEGRIGEDGSPSSFVSRQCPEKKDPSFLTSEEMEMPKIWAQICLQRMAELAEESSTTMRHTLDPMFVYFDSGHHWSRQQGLAFAVLSDMIFMVENSVNQQSMLAAVIRHLDHKNVSHDPQLKSYIIKVGTALVRQIRLKTAIAEVGFVSDLCRHLRKCLQSTVESIGEQETNFSAALQNSIEECLLETAKGIGDAQPLLDMMAITLEKLPPGGMAASATVGSSMILAHMISLVLISSQSQQVFPEELLIQIMRAMLLADPDARVGVHQLFSVLLSPYLARPKHEISSLRASCLYEPRRWQSIKPSALASLTARLEKLRKGKHGTILPEKHQGNMQDDFKGISSPNEDRRQGFASKNSPNFYRISEMEPYVLKLNEDQISQLISAFWLQANLHDNVPSNYEAIAHSYAVTLLSLRTTNPSSNVIVRIFQLPLVLKNTCLGPTSGTYQ</sequence>
<dbReference type="InterPro" id="IPR055296">
    <property type="entry name" value="SRL2-like"/>
</dbReference>
<dbReference type="SUPFAM" id="SSF48371">
    <property type="entry name" value="ARM repeat"/>
    <property type="match status" value="1"/>
</dbReference>
<accession>A0AAN7KU31</accession>
<dbReference type="PANTHER" id="PTHR46087">
    <property type="entry name" value="PUTATIVE, EXPRESSED-RELATED"/>
    <property type="match status" value="1"/>
</dbReference>
<dbReference type="InterPro" id="IPR016024">
    <property type="entry name" value="ARM-type_fold"/>
</dbReference>
<dbReference type="InterPro" id="IPR049152">
    <property type="entry name" value="EFR3-like_ARM"/>
</dbReference>
<dbReference type="EMBL" id="JAXQNO010000021">
    <property type="protein sequence ID" value="KAK4769401.1"/>
    <property type="molecule type" value="Genomic_DNA"/>
</dbReference>
<evidence type="ECO:0000313" key="1">
    <source>
        <dbReference type="EMBL" id="KAK4769401.1"/>
    </source>
</evidence>